<dbReference type="PROSITE" id="PS00108">
    <property type="entry name" value="PROTEIN_KINASE_ST"/>
    <property type="match status" value="1"/>
</dbReference>
<dbReference type="EMBL" id="LK023320">
    <property type="protein sequence ID" value="CDS06472.1"/>
    <property type="molecule type" value="Genomic_DNA"/>
</dbReference>
<dbReference type="OrthoDB" id="2440793at2759"/>
<dbReference type="GO" id="GO:0005524">
    <property type="term" value="F:ATP binding"/>
    <property type="evidence" value="ECO:0007669"/>
    <property type="project" value="UniProtKB-KW"/>
</dbReference>
<accession>A0A077WIP7</accession>
<keyword evidence="2" id="KW-0067">ATP-binding</keyword>
<evidence type="ECO:0000256" key="2">
    <source>
        <dbReference type="ARBA" id="ARBA00022840"/>
    </source>
</evidence>
<dbReference type="InterPro" id="IPR000719">
    <property type="entry name" value="Prot_kinase_dom"/>
</dbReference>
<feature type="domain" description="Protein kinase" evidence="3">
    <location>
        <begin position="28"/>
        <end position="279"/>
    </location>
</feature>
<reference evidence="4" key="1">
    <citation type="journal article" date="2014" name="Genome Announc.">
        <title>De novo whole-genome sequence and genome annotation of Lichtheimia ramosa.</title>
        <authorList>
            <person name="Linde J."/>
            <person name="Schwartze V."/>
            <person name="Binder U."/>
            <person name="Lass-Florl C."/>
            <person name="Voigt K."/>
            <person name="Horn F."/>
        </authorList>
    </citation>
    <scope>NUCLEOTIDE SEQUENCE</scope>
    <source>
        <strain evidence="4">JMRC FSU:6197</strain>
    </source>
</reference>
<dbReference type="Pfam" id="PF00069">
    <property type="entry name" value="Pkinase"/>
    <property type="match status" value="1"/>
</dbReference>
<dbReference type="PANTHER" id="PTHR24346">
    <property type="entry name" value="MAP/MICROTUBULE AFFINITY-REGULATING KINASE"/>
    <property type="match status" value="1"/>
</dbReference>
<name>A0A077WIP7_9FUNG</name>
<dbReference type="FunFam" id="1.10.510.10:FF:000571">
    <property type="entry name" value="Maternal embryonic leucine zipper kinase"/>
    <property type="match status" value="1"/>
</dbReference>
<organism evidence="4">
    <name type="scientific">Lichtheimia ramosa</name>
    <dbReference type="NCBI Taxonomy" id="688394"/>
    <lineage>
        <taxon>Eukaryota</taxon>
        <taxon>Fungi</taxon>
        <taxon>Fungi incertae sedis</taxon>
        <taxon>Mucoromycota</taxon>
        <taxon>Mucoromycotina</taxon>
        <taxon>Mucoromycetes</taxon>
        <taxon>Mucorales</taxon>
        <taxon>Lichtheimiaceae</taxon>
        <taxon>Lichtheimia</taxon>
    </lineage>
</organism>
<dbReference type="PANTHER" id="PTHR24346:SF110">
    <property type="entry name" value="NON-SPECIFIC SERINE_THREONINE PROTEIN KINASE"/>
    <property type="match status" value="1"/>
</dbReference>
<dbReference type="Gene3D" id="1.10.510.10">
    <property type="entry name" value="Transferase(Phosphotransferase) domain 1"/>
    <property type="match status" value="1"/>
</dbReference>
<evidence type="ECO:0000259" key="3">
    <source>
        <dbReference type="PROSITE" id="PS50011"/>
    </source>
</evidence>
<dbReference type="InterPro" id="IPR010730">
    <property type="entry name" value="HET"/>
</dbReference>
<dbReference type="InterPro" id="IPR011009">
    <property type="entry name" value="Kinase-like_dom_sf"/>
</dbReference>
<dbReference type="InterPro" id="IPR008271">
    <property type="entry name" value="Ser/Thr_kinase_AS"/>
</dbReference>
<dbReference type="GO" id="GO:0004674">
    <property type="term" value="F:protein serine/threonine kinase activity"/>
    <property type="evidence" value="ECO:0007669"/>
    <property type="project" value="TreeGrafter"/>
</dbReference>
<evidence type="ECO:0000313" key="4">
    <source>
        <dbReference type="EMBL" id="CDS06472.1"/>
    </source>
</evidence>
<sequence length="657" mass="74921">MTATSSSSDCSGSDEAGLQEQLQLGPYQLHETVAGEYDYCQTRRAVHVDNGQMVMIKVINKDGVKKLDVWDVSKEISILKQLDHPSIVKLLDVIHTDDRIGLVMAYEPGVELIEYVLANNYVQESKAKMLFAQLARAVCYMHHSNVVHRDIKLENLFLVNEQHLIITNFVFATQCHGDVLSESCGSPCYAAPEIMLGTTYAGPPADIYSCGVVLYSMLCGHFPVDDESGMKDLIQNLLNASSTFPYHISEDALDLIQCMLEPDPAFRYTMAQVIAHPWLEEHRAFLETSLPILDKEGAKTDLDDRTASTNSHHQGDDDVLKEGTRLLWDPNFLLLHVPENGTKIHLVKPATDLYHREHLLQGMSKDDKGRVLLPHYALSHLWGLSKTHLHLWHDIRDYVDDEDGKPAAAVPIRPEKRETLLKLLEAHPGSYWWIDVLCARTETPLGIMGDIYACCSQCVAMIDCSPDIIPSMNTTLDRQQQCTDDGLDKFWKKVDTWDLFAQCDWWKRVWTWQEMVLPKTVVFIAETANQVSGCHILDIKSLDLAFTLFERMSRSLQVDEKWKQKASYKWLTEIKISRRYNFIPNDSDLPSTRYFKHFKLVNIFANSPRQCMDPVDYVYGVLGVLGLNIPRKSDPKQVWQLFLFELKVAANHRLDLL</sequence>
<dbReference type="GO" id="GO:0005737">
    <property type="term" value="C:cytoplasm"/>
    <property type="evidence" value="ECO:0007669"/>
    <property type="project" value="TreeGrafter"/>
</dbReference>
<protein>
    <recommendedName>
        <fullName evidence="3">Protein kinase domain-containing protein</fullName>
    </recommendedName>
</protein>
<keyword evidence="1" id="KW-0547">Nucleotide-binding</keyword>
<dbReference type="SMART" id="SM00220">
    <property type="entry name" value="S_TKc"/>
    <property type="match status" value="1"/>
</dbReference>
<proteinExistence type="predicted"/>
<evidence type="ECO:0000256" key="1">
    <source>
        <dbReference type="ARBA" id="ARBA00022741"/>
    </source>
</evidence>
<dbReference type="PROSITE" id="PS50011">
    <property type="entry name" value="PROTEIN_KINASE_DOM"/>
    <property type="match status" value="1"/>
</dbReference>
<dbReference type="SUPFAM" id="SSF56112">
    <property type="entry name" value="Protein kinase-like (PK-like)"/>
    <property type="match status" value="1"/>
</dbReference>
<dbReference type="GO" id="GO:0035556">
    <property type="term" value="P:intracellular signal transduction"/>
    <property type="evidence" value="ECO:0007669"/>
    <property type="project" value="TreeGrafter"/>
</dbReference>
<dbReference type="AlphaFoldDB" id="A0A077WIP7"/>
<dbReference type="Pfam" id="PF06985">
    <property type="entry name" value="HET"/>
    <property type="match status" value="1"/>
</dbReference>
<gene>
    <name evidence="4" type="ORF">LRAMOSA09000</name>
</gene>